<keyword evidence="3 9" id="KW-0413">Isomerase</keyword>
<keyword evidence="1" id="KW-0677">Repeat</keyword>
<dbReference type="InterPro" id="IPR011990">
    <property type="entry name" value="TPR-like_helical_dom_sf"/>
</dbReference>
<feature type="transmembrane region" description="Helical" evidence="6">
    <location>
        <begin position="551"/>
        <end position="572"/>
    </location>
</feature>
<name>A0A7E6FDW0_9MOLL</name>
<dbReference type="Gene3D" id="3.10.50.40">
    <property type="match status" value="1"/>
</dbReference>
<accession>A0A7E6FDW0</accession>
<proteinExistence type="predicted"/>
<dbReference type="SMART" id="SM00028">
    <property type="entry name" value="TPR"/>
    <property type="match status" value="3"/>
</dbReference>
<dbReference type="GO" id="GO:0012505">
    <property type="term" value="C:endomembrane system"/>
    <property type="evidence" value="ECO:0007669"/>
    <property type="project" value="TreeGrafter"/>
</dbReference>
<organism evidence="8 10">
    <name type="scientific">Octopus sinensis</name>
    <name type="common">East Asian common octopus</name>
    <dbReference type="NCBI Taxonomy" id="2607531"/>
    <lineage>
        <taxon>Eukaryota</taxon>
        <taxon>Metazoa</taxon>
        <taxon>Spiralia</taxon>
        <taxon>Lophotrochozoa</taxon>
        <taxon>Mollusca</taxon>
        <taxon>Cephalopoda</taxon>
        <taxon>Coleoidea</taxon>
        <taxon>Octopodiformes</taxon>
        <taxon>Octopoda</taxon>
        <taxon>Incirrata</taxon>
        <taxon>Octopodidae</taxon>
        <taxon>Octopus</taxon>
    </lineage>
</organism>
<feature type="compositionally biased region" description="Polar residues" evidence="5">
    <location>
        <begin position="15"/>
        <end position="26"/>
    </location>
</feature>
<evidence type="ECO:0000313" key="11">
    <source>
        <dbReference type="RefSeq" id="XP_036365739.1"/>
    </source>
</evidence>
<evidence type="ECO:0000256" key="2">
    <source>
        <dbReference type="ARBA" id="ARBA00022803"/>
    </source>
</evidence>
<keyword evidence="3" id="KW-0697">Rotamase</keyword>
<dbReference type="GO" id="GO:0016020">
    <property type="term" value="C:membrane"/>
    <property type="evidence" value="ECO:0007669"/>
    <property type="project" value="TreeGrafter"/>
</dbReference>
<dbReference type="Pfam" id="PF00254">
    <property type="entry name" value="FKBP_C"/>
    <property type="match status" value="1"/>
</dbReference>
<dbReference type="InterPro" id="IPR046357">
    <property type="entry name" value="PPIase_dom_sf"/>
</dbReference>
<dbReference type="PROSITE" id="PS50059">
    <property type="entry name" value="FKBP_PPIASE"/>
    <property type="match status" value="1"/>
</dbReference>
<keyword evidence="8" id="KW-1185">Reference proteome</keyword>
<evidence type="ECO:0000313" key="8">
    <source>
        <dbReference type="Proteomes" id="UP000515154"/>
    </source>
</evidence>
<dbReference type="SUPFAM" id="SSF48452">
    <property type="entry name" value="TPR-like"/>
    <property type="match status" value="1"/>
</dbReference>
<keyword evidence="6" id="KW-0472">Membrane</keyword>
<dbReference type="GO" id="GO:0005740">
    <property type="term" value="C:mitochondrial envelope"/>
    <property type="evidence" value="ECO:0007669"/>
    <property type="project" value="TreeGrafter"/>
</dbReference>
<evidence type="ECO:0000256" key="5">
    <source>
        <dbReference type="SAM" id="MobiDB-lite"/>
    </source>
</evidence>
<feature type="compositionally biased region" description="Polar residues" evidence="5">
    <location>
        <begin position="178"/>
        <end position="193"/>
    </location>
</feature>
<feature type="region of interest" description="Disordered" evidence="5">
    <location>
        <begin position="1"/>
        <end position="72"/>
    </location>
</feature>
<evidence type="ECO:0000259" key="7">
    <source>
        <dbReference type="PROSITE" id="PS50059"/>
    </source>
</evidence>
<dbReference type="GO" id="GO:0043066">
    <property type="term" value="P:negative regulation of apoptotic process"/>
    <property type="evidence" value="ECO:0007669"/>
    <property type="project" value="TreeGrafter"/>
</dbReference>
<dbReference type="PROSITE" id="PS50293">
    <property type="entry name" value="TPR_REGION"/>
    <property type="match status" value="1"/>
</dbReference>
<dbReference type="PANTHER" id="PTHR46512:SF1">
    <property type="entry name" value="PEPTIDYLPROLYL ISOMERASE"/>
    <property type="match status" value="1"/>
</dbReference>
<dbReference type="GO" id="GO:0005829">
    <property type="term" value="C:cytosol"/>
    <property type="evidence" value="ECO:0007669"/>
    <property type="project" value="TreeGrafter"/>
</dbReference>
<evidence type="ECO:0000256" key="1">
    <source>
        <dbReference type="ARBA" id="ARBA00022737"/>
    </source>
</evidence>
<dbReference type="InterPro" id="IPR019734">
    <property type="entry name" value="TPR_rpt"/>
</dbReference>
<dbReference type="Gene3D" id="1.25.40.10">
    <property type="entry name" value="Tetratricopeptide repeat domain"/>
    <property type="match status" value="1"/>
</dbReference>
<evidence type="ECO:0000313" key="9">
    <source>
        <dbReference type="RefSeq" id="XP_036365737.1"/>
    </source>
</evidence>
<keyword evidence="6" id="KW-0812">Transmembrane</keyword>
<dbReference type="RefSeq" id="XP_036365737.1">
    <property type="nucleotide sequence ID" value="XM_036509844.1"/>
</dbReference>
<feature type="compositionally biased region" description="Basic and acidic residues" evidence="5">
    <location>
        <begin position="27"/>
        <end position="45"/>
    </location>
</feature>
<dbReference type="RefSeq" id="XP_036365739.1">
    <property type="nucleotide sequence ID" value="XM_036509846.1"/>
</dbReference>
<dbReference type="GO" id="GO:0044183">
    <property type="term" value="F:protein folding chaperone"/>
    <property type="evidence" value="ECO:0007669"/>
    <property type="project" value="TreeGrafter"/>
</dbReference>
<sequence length="573" mass="63158">MPSTPTEVPEAHVPNSASNSLDQASVNEHEGSSFQIDKKEKHLSLNKDIWNGDTPDKPDDSGGHQAEASSGHLNYTSNATVVIGNGAQELTAVLEPSEMLIRAPDSVQNSLKVASNDEKTEQPVLTLNKPEAELEVREEQLQSKDIESEAKCLQTATSDQAEKCSQEVTFDQAEKCSQEATSDQGEINVSQAEGLSDETAKDRLSQNEDKILNKSENIDSLAQAVGENINDSKADKKDISETVEENVSNEPMDILGNGLLTKSIVKKGDGVLTRPLQGQKVTLKTEGLLPDGTVIDKNESISFILGDGDVISGWDIAVALMEINEVAELKCDAKYAYGSQGRFPDVPSNTAIVYTLELLDKEPGPNYSFIPLDERLLHASVKKERGNYLFARNDFHGAINSYIKAISIIDQEDNLDITEKSDQIPGEKIKCFNNLAAAQIKIERYCEAIKSCEEVLKHDPNNVKALFRMGRAYAAEGETKEAIAQMKKALKLEPETKDLNVTKRKKRIIHQELSKLTKKLSKETQSERNMCKKMFRTDKPPSKPSSDYSSWKWSIIAGSLVVVLLSLGVAYFR</sequence>
<dbReference type="PROSITE" id="PS50005">
    <property type="entry name" value="TPR"/>
    <property type="match status" value="2"/>
</dbReference>
<keyword evidence="2 4" id="KW-0802">TPR repeat</keyword>
<dbReference type="InterPro" id="IPR050754">
    <property type="entry name" value="FKBP4/5/8-like"/>
</dbReference>
<dbReference type="Proteomes" id="UP000515154">
    <property type="component" value="Linkage group LG16"/>
</dbReference>
<comment type="catalytic activity">
    <reaction evidence="3">
        <text>[protein]-peptidylproline (omega=180) = [protein]-peptidylproline (omega=0)</text>
        <dbReference type="Rhea" id="RHEA:16237"/>
        <dbReference type="Rhea" id="RHEA-COMP:10747"/>
        <dbReference type="Rhea" id="RHEA-COMP:10748"/>
        <dbReference type="ChEBI" id="CHEBI:83833"/>
        <dbReference type="ChEBI" id="CHEBI:83834"/>
        <dbReference type="EC" id="5.2.1.8"/>
    </reaction>
</comment>
<dbReference type="SUPFAM" id="SSF54534">
    <property type="entry name" value="FKBP-like"/>
    <property type="match status" value="1"/>
</dbReference>
<feature type="repeat" description="TPR" evidence="4">
    <location>
        <begin position="463"/>
        <end position="496"/>
    </location>
</feature>
<dbReference type="InterPro" id="IPR001179">
    <property type="entry name" value="PPIase_FKBP_dom"/>
</dbReference>
<protein>
    <recommendedName>
        <fullName evidence="3">peptidylprolyl isomerase</fullName>
        <ecNumber evidence="3">5.2.1.8</ecNumber>
    </recommendedName>
</protein>
<reference evidence="9 10" key="1">
    <citation type="submission" date="2025-08" db="UniProtKB">
        <authorList>
            <consortium name="RefSeq"/>
        </authorList>
    </citation>
    <scope>IDENTIFICATION</scope>
</reference>
<dbReference type="AlphaFoldDB" id="A0A7E6FDW0"/>
<dbReference type="EC" id="5.2.1.8" evidence="3"/>
<evidence type="ECO:0000313" key="10">
    <source>
        <dbReference type="RefSeq" id="XP_036365738.1"/>
    </source>
</evidence>
<feature type="repeat" description="TPR" evidence="4">
    <location>
        <begin position="429"/>
        <end position="462"/>
    </location>
</feature>
<feature type="domain" description="PPIase FKBP-type" evidence="7">
    <location>
        <begin position="278"/>
        <end position="362"/>
    </location>
</feature>
<evidence type="ECO:0000256" key="6">
    <source>
        <dbReference type="SAM" id="Phobius"/>
    </source>
</evidence>
<gene>
    <name evidence="9 10 11" type="primary">LOC115220344</name>
</gene>
<keyword evidence="6" id="KW-1133">Transmembrane helix</keyword>
<feature type="region of interest" description="Disordered" evidence="5">
    <location>
        <begin position="177"/>
        <end position="202"/>
    </location>
</feature>
<dbReference type="GO" id="GO:0003755">
    <property type="term" value="F:peptidyl-prolyl cis-trans isomerase activity"/>
    <property type="evidence" value="ECO:0007669"/>
    <property type="project" value="UniProtKB-KW"/>
</dbReference>
<evidence type="ECO:0000256" key="4">
    <source>
        <dbReference type="PROSITE-ProRule" id="PRU00339"/>
    </source>
</evidence>
<evidence type="ECO:0000256" key="3">
    <source>
        <dbReference type="PROSITE-ProRule" id="PRU00277"/>
    </source>
</evidence>
<dbReference type="RefSeq" id="XP_036365738.1">
    <property type="nucleotide sequence ID" value="XM_036509845.1"/>
</dbReference>
<dbReference type="PANTHER" id="PTHR46512">
    <property type="entry name" value="PEPTIDYLPROLYL ISOMERASE"/>
    <property type="match status" value="1"/>
</dbReference>
<dbReference type="Pfam" id="PF14559">
    <property type="entry name" value="TPR_19"/>
    <property type="match status" value="1"/>
</dbReference>